<accession>A0A975GS62</accession>
<keyword evidence="2" id="KW-1185">Reference proteome</keyword>
<proteinExistence type="predicted"/>
<dbReference type="AlphaFoldDB" id="A0A975GS62"/>
<protein>
    <submittedName>
        <fullName evidence="1">Uncharacterized protein</fullName>
    </submittedName>
</protein>
<dbReference type="KEGG" id="dmm:dnm_077990"/>
<reference evidence="1" key="1">
    <citation type="journal article" date="2021" name="Microb. Physiol.">
        <title>Proteogenomic Insights into the Physiology of Marine, Sulfate-Reducing, Filamentous Desulfonema limicola and Desulfonema magnum.</title>
        <authorList>
            <person name="Schnaars V."/>
            <person name="Wohlbrand L."/>
            <person name="Scheve S."/>
            <person name="Hinrichs C."/>
            <person name="Reinhardt R."/>
            <person name="Rabus R."/>
        </authorList>
    </citation>
    <scope>NUCLEOTIDE SEQUENCE</scope>
    <source>
        <strain evidence="1">4be13</strain>
    </source>
</reference>
<evidence type="ECO:0000313" key="2">
    <source>
        <dbReference type="Proteomes" id="UP000663722"/>
    </source>
</evidence>
<organism evidence="1 2">
    <name type="scientific">Desulfonema magnum</name>
    <dbReference type="NCBI Taxonomy" id="45655"/>
    <lineage>
        <taxon>Bacteria</taxon>
        <taxon>Pseudomonadati</taxon>
        <taxon>Thermodesulfobacteriota</taxon>
        <taxon>Desulfobacteria</taxon>
        <taxon>Desulfobacterales</taxon>
        <taxon>Desulfococcaceae</taxon>
        <taxon>Desulfonema</taxon>
    </lineage>
</organism>
<evidence type="ECO:0000313" key="1">
    <source>
        <dbReference type="EMBL" id="QTA91725.1"/>
    </source>
</evidence>
<dbReference type="Proteomes" id="UP000663722">
    <property type="component" value="Chromosome"/>
</dbReference>
<sequence>MIKFFLSFLRKQESTAPGRRGIGPKRIPDFAGITLFLPEPSQKI</sequence>
<dbReference type="EMBL" id="CP061800">
    <property type="protein sequence ID" value="QTA91725.1"/>
    <property type="molecule type" value="Genomic_DNA"/>
</dbReference>
<name>A0A975GS62_9BACT</name>
<gene>
    <name evidence="1" type="ORF">dnm_077990</name>
</gene>